<dbReference type="VEuPathDB" id="FungiDB:DNF11_2538"/>
<evidence type="ECO:0000313" key="7">
    <source>
        <dbReference type="EMBL" id="AYO43488.1"/>
    </source>
</evidence>
<dbReference type="InterPro" id="IPR017441">
    <property type="entry name" value="Protein_kinase_ATP_BS"/>
</dbReference>
<protein>
    <submittedName>
        <fullName evidence="7">Negative regulator of sexual conjugation and meiosis</fullName>
        <ecNumber evidence="7">2.7.11.1</ecNumber>
    </submittedName>
</protein>
<dbReference type="GO" id="GO:0004674">
    <property type="term" value="F:protein serine/threonine kinase activity"/>
    <property type="evidence" value="ECO:0007669"/>
    <property type="project" value="UniProtKB-KW"/>
</dbReference>
<dbReference type="PROSITE" id="PS00108">
    <property type="entry name" value="PROTEIN_KINASE_ST"/>
    <property type="match status" value="1"/>
</dbReference>
<dbReference type="InterPro" id="IPR008271">
    <property type="entry name" value="Ser/Thr_kinase_AS"/>
</dbReference>
<dbReference type="PANTHER" id="PTHR24348:SF68">
    <property type="entry name" value="SERINE_THREONINE-PROTEIN KINASE ATG1C"/>
    <property type="match status" value="1"/>
</dbReference>
<dbReference type="InterPro" id="IPR000719">
    <property type="entry name" value="Prot_kinase_dom"/>
</dbReference>
<dbReference type="STRING" id="425264.A0A3G2S8H0"/>
<dbReference type="GO" id="GO:0005524">
    <property type="term" value="F:ATP binding"/>
    <property type="evidence" value="ECO:0007669"/>
    <property type="project" value="UniProtKB-UniRule"/>
</dbReference>
<feature type="region of interest" description="Disordered" evidence="5">
    <location>
        <begin position="350"/>
        <end position="374"/>
    </location>
</feature>
<comment type="similarity">
    <text evidence="4">Belongs to the protein kinase superfamily.</text>
</comment>
<feature type="compositionally biased region" description="Low complexity" evidence="5">
    <location>
        <begin position="351"/>
        <end position="363"/>
    </location>
</feature>
<keyword evidence="2 3" id="KW-0067">ATP-binding</keyword>
<evidence type="ECO:0000256" key="1">
    <source>
        <dbReference type="ARBA" id="ARBA00022741"/>
    </source>
</evidence>
<reference evidence="7 8" key="1">
    <citation type="submission" date="2018-10" db="EMBL/GenBank/DDBJ databases">
        <title>Complete genome sequence of Malassezia restricta CBS 7877.</title>
        <authorList>
            <person name="Morand S.C."/>
            <person name="Bertignac M."/>
            <person name="Iltis A."/>
            <person name="Kolder I."/>
            <person name="Pirovano W."/>
            <person name="Jourdain R."/>
            <person name="Clavaud C."/>
        </authorList>
    </citation>
    <scope>NUCLEOTIDE SEQUENCE [LARGE SCALE GENOMIC DNA]</scope>
    <source>
        <strain evidence="7 8">CBS 7877</strain>
    </source>
</reference>
<dbReference type="SUPFAM" id="SSF56112">
    <property type="entry name" value="Protein kinase-like (PK-like)"/>
    <property type="match status" value="1"/>
</dbReference>
<keyword evidence="1 3" id="KW-0547">Nucleotide-binding</keyword>
<dbReference type="PANTHER" id="PTHR24348">
    <property type="entry name" value="SERINE/THREONINE-PROTEIN KINASE UNC-51-RELATED"/>
    <property type="match status" value="1"/>
</dbReference>
<evidence type="ECO:0000256" key="5">
    <source>
        <dbReference type="SAM" id="MobiDB-lite"/>
    </source>
</evidence>
<organism evidence="7 8">
    <name type="scientific">Malassezia restricta (strain ATCC 96810 / NBRC 103918 / CBS 7877)</name>
    <name type="common">Seborrheic dermatitis infection agent</name>
    <dbReference type="NCBI Taxonomy" id="425264"/>
    <lineage>
        <taxon>Eukaryota</taxon>
        <taxon>Fungi</taxon>
        <taxon>Dikarya</taxon>
        <taxon>Basidiomycota</taxon>
        <taxon>Ustilaginomycotina</taxon>
        <taxon>Malasseziomycetes</taxon>
        <taxon>Malasseziales</taxon>
        <taxon>Malasseziaceae</taxon>
        <taxon>Malassezia</taxon>
    </lineage>
</organism>
<proteinExistence type="inferred from homology"/>
<keyword evidence="4" id="KW-0418">Kinase</keyword>
<keyword evidence="7" id="KW-0808">Transferase</keyword>
<dbReference type="InterPro" id="IPR045269">
    <property type="entry name" value="Atg1-like"/>
</dbReference>
<dbReference type="PROSITE" id="PS50011">
    <property type="entry name" value="PROTEIN_KINASE_DOM"/>
    <property type="match status" value="1"/>
</dbReference>
<evidence type="ECO:0000313" key="8">
    <source>
        <dbReference type="Proteomes" id="UP000269793"/>
    </source>
</evidence>
<evidence type="ECO:0000256" key="4">
    <source>
        <dbReference type="RuleBase" id="RU000304"/>
    </source>
</evidence>
<dbReference type="Pfam" id="PF00069">
    <property type="entry name" value="Pkinase"/>
    <property type="match status" value="1"/>
</dbReference>
<dbReference type="PROSITE" id="PS00107">
    <property type="entry name" value="PROTEIN_KINASE_ATP"/>
    <property type="match status" value="1"/>
</dbReference>
<name>A0A3G2S8H0_MALR7</name>
<dbReference type="SMART" id="SM00220">
    <property type="entry name" value="S_TKc"/>
    <property type="match status" value="1"/>
</dbReference>
<dbReference type="InterPro" id="IPR011009">
    <property type="entry name" value="Kinase-like_dom_sf"/>
</dbReference>
<dbReference type="GO" id="GO:0005737">
    <property type="term" value="C:cytoplasm"/>
    <property type="evidence" value="ECO:0007669"/>
    <property type="project" value="TreeGrafter"/>
</dbReference>
<evidence type="ECO:0000256" key="3">
    <source>
        <dbReference type="PROSITE-ProRule" id="PRU10141"/>
    </source>
</evidence>
<dbReference type="Proteomes" id="UP000269793">
    <property type="component" value="Chromosome IV"/>
</dbReference>
<gene>
    <name evidence="7" type="primary">ran1_1</name>
    <name evidence="7" type="ORF">DNF11_2538</name>
</gene>
<feature type="binding site" evidence="3">
    <location>
        <position position="48"/>
    </location>
    <ligand>
        <name>ATP</name>
        <dbReference type="ChEBI" id="CHEBI:30616"/>
    </ligand>
</feature>
<dbReference type="Gene3D" id="1.10.510.10">
    <property type="entry name" value="Transferase(Phosphotransferase) domain 1"/>
    <property type="match status" value="1"/>
</dbReference>
<evidence type="ECO:0000259" key="6">
    <source>
        <dbReference type="PROSITE" id="PS50011"/>
    </source>
</evidence>
<evidence type="ECO:0000256" key="2">
    <source>
        <dbReference type="ARBA" id="ARBA00022840"/>
    </source>
</evidence>
<feature type="domain" description="Protein kinase" evidence="6">
    <location>
        <begin position="19"/>
        <end position="315"/>
    </location>
</feature>
<dbReference type="GO" id="GO:0010506">
    <property type="term" value="P:regulation of autophagy"/>
    <property type="evidence" value="ECO:0007669"/>
    <property type="project" value="InterPro"/>
</dbReference>
<dbReference type="OrthoDB" id="541276at2759"/>
<dbReference type="EC" id="2.7.11.1" evidence="7"/>
<keyword evidence="4" id="KW-0723">Serine/threonine-protein kinase</keyword>
<dbReference type="AlphaFoldDB" id="A0A3G2S8H0"/>
<feature type="compositionally biased region" description="Pro residues" evidence="5">
    <location>
        <begin position="364"/>
        <end position="374"/>
    </location>
</feature>
<dbReference type="EMBL" id="CP033151">
    <property type="protein sequence ID" value="AYO43488.1"/>
    <property type="molecule type" value="Genomic_DNA"/>
</dbReference>
<sequence length="394" mass="44098">MAATTHRHWPGTLIADGRLELLSTLGLGAYGVVYLARGVQRPQYYAVKCLNKVGLDQRQRAFQLREIFVHTMMSNHPNVVRLHGVLDHPGDASVYVVLEYCPDGDLFEMITEKQRYYLPPEPYVADPRASDGRPIPEHPSYTRARAEMDALIKDVFDQILSAVEYFHRVGVYHRDLKPENILCSDGGRRVKVADFGLATSDRMSSDFGCGSSFYMSPECQGGITTRLTEYSTAANDVWSLGIILINLICGRNPWKQATWQDDTFRQYLRDPDLLAKILPISDAVHAILRRIFTLSPETRCSVSDLRRWIRAVPRLQASNEELWRRYHFFDTPDSPDASVDAVFSGLSLHDASSSSPEASTPASPLAPSPPPPPPPPWSACSLCCHTRDARALAI</sequence>
<accession>A0A3G2S8H0</accession>
<keyword evidence="8" id="KW-1185">Reference proteome</keyword>